<dbReference type="InterPro" id="IPR029052">
    <property type="entry name" value="Metallo-depent_PP-like"/>
</dbReference>
<protein>
    <submittedName>
        <fullName evidence="3">Metallo-dependent phosphatase-like protein</fullName>
    </submittedName>
</protein>
<dbReference type="PANTHER" id="PTHR12905:SF0">
    <property type="entry name" value="CALCINEURIN-LIKE PHOSPHOESTERASE DOMAIN-CONTAINING PROTEIN"/>
    <property type="match status" value="1"/>
</dbReference>
<sequence length="348" mass="38992">MSESRASSTVKTRILIISDTHGSEPKPKPDDGWPTTEDELDQDDLKWAHTGWREPLPEADVVLHCGDLTLRSTVPEYEATFDVLRSIRAPLKLVIAGNHDTALDEHFWINEARRTKKTMNQVKDIIEAAKADGVRYLTEGVHEFTLDNGARLKVFASQWTPAFGGWAFQYDDGHDFKIPEGIDVAMTHGPPTGILDFAGMTGTRAGCPDLLRAVTRAKPKIHCFGHIHEAWGSLLATWDDNKIDQERSKAVGLKGLRPNRVTQDEETYKATKAKLIKMSRQRGAHLDLTEGDYHLVQGEKTLFVNAAIMSIQYRAIQLPWLIDVDLAKANENQEPQDEDGREHRGRAG</sequence>
<dbReference type="EMBL" id="JAGTJS010000004">
    <property type="protein sequence ID" value="KAH7271555.1"/>
    <property type="molecule type" value="Genomic_DNA"/>
</dbReference>
<dbReference type="PANTHER" id="PTHR12905">
    <property type="entry name" value="METALLOPHOSPHOESTERASE"/>
    <property type="match status" value="1"/>
</dbReference>
<evidence type="ECO:0000313" key="4">
    <source>
        <dbReference type="Proteomes" id="UP000736672"/>
    </source>
</evidence>
<dbReference type="InterPro" id="IPR051693">
    <property type="entry name" value="UPF0046_metallophosphoest"/>
</dbReference>
<proteinExistence type="predicted"/>
<keyword evidence="4" id="KW-1185">Reference proteome</keyword>
<reference evidence="3" key="1">
    <citation type="journal article" date="2021" name="Nat. Commun.">
        <title>Genetic determinants of endophytism in the Arabidopsis root mycobiome.</title>
        <authorList>
            <person name="Mesny F."/>
            <person name="Miyauchi S."/>
            <person name="Thiergart T."/>
            <person name="Pickel B."/>
            <person name="Atanasova L."/>
            <person name="Karlsson M."/>
            <person name="Huettel B."/>
            <person name="Barry K.W."/>
            <person name="Haridas S."/>
            <person name="Chen C."/>
            <person name="Bauer D."/>
            <person name="Andreopoulos W."/>
            <person name="Pangilinan J."/>
            <person name="LaButti K."/>
            <person name="Riley R."/>
            <person name="Lipzen A."/>
            <person name="Clum A."/>
            <person name="Drula E."/>
            <person name="Henrissat B."/>
            <person name="Kohler A."/>
            <person name="Grigoriev I.V."/>
            <person name="Martin F.M."/>
            <person name="Hacquard S."/>
        </authorList>
    </citation>
    <scope>NUCLEOTIDE SEQUENCE</scope>
    <source>
        <strain evidence="3">FSSC 5 MPI-SDFR-AT-0091</strain>
    </source>
</reference>
<dbReference type="SUPFAM" id="SSF56300">
    <property type="entry name" value="Metallo-dependent phosphatases"/>
    <property type="match status" value="1"/>
</dbReference>
<gene>
    <name evidence="3" type="ORF">B0J15DRAFT_485367</name>
</gene>
<feature type="compositionally biased region" description="Basic and acidic residues" evidence="1">
    <location>
        <begin position="21"/>
        <end position="31"/>
    </location>
</feature>
<accession>A0A9P9RB20</accession>
<feature type="region of interest" description="Disordered" evidence="1">
    <location>
        <begin position="1"/>
        <end position="39"/>
    </location>
</feature>
<dbReference type="OrthoDB" id="630188at2759"/>
<dbReference type="GO" id="GO:0016787">
    <property type="term" value="F:hydrolase activity"/>
    <property type="evidence" value="ECO:0007669"/>
    <property type="project" value="InterPro"/>
</dbReference>
<feature type="domain" description="Calcineurin-like phosphoesterase" evidence="2">
    <location>
        <begin position="13"/>
        <end position="229"/>
    </location>
</feature>
<evidence type="ECO:0000313" key="3">
    <source>
        <dbReference type="EMBL" id="KAH7271555.1"/>
    </source>
</evidence>
<dbReference type="InterPro" id="IPR004843">
    <property type="entry name" value="Calcineurin-like_PHP"/>
</dbReference>
<dbReference type="AlphaFoldDB" id="A0A9P9RB20"/>
<feature type="compositionally biased region" description="Polar residues" evidence="1">
    <location>
        <begin position="1"/>
        <end position="11"/>
    </location>
</feature>
<dbReference type="Pfam" id="PF00149">
    <property type="entry name" value="Metallophos"/>
    <property type="match status" value="1"/>
</dbReference>
<organism evidence="3 4">
    <name type="scientific">Fusarium solani</name>
    <name type="common">Filamentous fungus</name>
    <dbReference type="NCBI Taxonomy" id="169388"/>
    <lineage>
        <taxon>Eukaryota</taxon>
        <taxon>Fungi</taxon>
        <taxon>Dikarya</taxon>
        <taxon>Ascomycota</taxon>
        <taxon>Pezizomycotina</taxon>
        <taxon>Sordariomycetes</taxon>
        <taxon>Hypocreomycetidae</taxon>
        <taxon>Hypocreales</taxon>
        <taxon>Nectriaceae</taxon>
        <taxon>Fusarium</taxon>
        <taxon>Fusarium solani species complex</taxon>
    </lineage>
</organism>
<comment type="caution">
    <text evidence="3">The sequence shown here is derived from an EMBL/GenBank/DDBJ whole genome shotgun (WGS) entry which is preliminary data.</text>
</comment>
<evidence type="ECO:0000256" key="1">
    <source>
        <dbReference type="SAM" id="MobiDB-lite"/>
    </source>
</evidence>
<name>A0A9P9RB20_FUSSL</name>
<dbReference type="Gene3D" id="3.60.21.10">
    <property type="match status" value="1"/>
</dbReference>
<dbReference type="Proteomes" id="UP000736672">
    <property type="component" value="Unassembled WGS sequence"/>
</dbReference>
<dbReference type="CDD" id="cd07379">
    <property type="entry name" value="MPP_239FB"/>
    <property type="match status" value="1"/>
</dbReference>
<evidence type="ECO:0000259" key="2">
    <source>
        <dbReference type="Pfam" id="PF00149"/>
    </source>
</evidence>